<dbReference type="Proteomes" id="UP001150603">
    <property type="component" value="Unassembled WGS sequence"/>
</dbReference>
<protein>
    <submittedName>
        <fullName evidence="1">Uncharacterized protein</fullName>
    </submittedName>
</protein>
<evidence type="ECO:0000313" key="1">
    <source>
        <dbReference type="EMBL" id="KAJ1932618.1"/>
    </source>
</evidence>
<accession>A0ACC1J0K6</accession>
<gene>
    <name evidence="1" type="ORF">FBU59_006309</name>
</gene>
<reference evidence="1" key="1">
    <citation type="submission" date="2022-07" db="EMBL/GenBank/DDBJ databases">
        <title>Phylogenomic reconstructions and comparative analyses of Kickxellomycotina fungi.</title>
        <authorList>
            <person name="Reynolds N.K."/>
            <person name="Stajich J.E."/>
            <person name="Barry K."/>
            <person name="Grigoriev I.V."/>
            <person name="Crous P."/>
            <person name="Smith M.E."/>
        </authorList>
    </citation>
    <scope>NUCLEOTIDE SEQUENCE</scope>
    <source>
        <strain evidence="1">NRRL 5244</strain>
    </source>
</reference>
<evidence type="ECO:0000313" key="2">
    <source>
        <dbReference type="Proteomes" id="UP001150603"/>
    </source>
</evidence>
<comment type="caution">
    <text evidence="1">The sequence shown here is derived from an EMBL/GenBank/DDBJ whole genome shotgun (WGS) entry which is preliminary data.</text>
</comment>
<sequence length="256" mass="27206">MAAHSSNNIAIVTGASRGIGKAISLHLLSKNVSVVGFARNASALNALSEEAAKLDTSAKFFPVAGDVVDESAQQKAVDIATENGTLVALVNNAAINEPFALIADATAEDFKRQFDINVIAPLGLIRKSLPQLRQSKGRVINVASAIFKSAVKNQAGYGGSKAAINYITETLALEEPEVTTLSVHPGVVDTDMSTIFFDNARRAQPELSAYIDHVLATRITADFSGRIVGNLALFADHELSGTYVEYDEPKLAKYSE</sequence>
<organism evidence="1 2">
    <name type="scientific">Linderina macrospora</name>
    <dbReference type="NCBI Taxonomy" id="4868"/>
    <lineage>
        <taxon>Eukaryota</taxon>
        <taxon>Fungi</taxon>
        <taxon>Fungi incertae sedis</taxon>
        <taxon>Zoopagomycota</taxon>
        <taxon>Kickxellomycotina</taxon>
        <taxon>Kickxellomycetes</taxon>
        <taxon>Kickxellales</taxon>
        <taxon>Kickxellaceae</taxon>
        <taxon>Linderina</taxon>
    </lineage>
</organism>
<name>A0ACC1J0K6_9FUNG</name>
<dbReference type="EMBL" id="JANBPW010005439">
    <property type="protein sequence ID" value="KAJ1932618.1"/>
    <property type="molecule type" value="Genomic_DNA"/>
</dbReference>
<proteinExistence type="predicted"/>
<keyword evidence="2" id="KW-1185">Reference proteome</keyword>